<evidence type="ECO:0000313" key="3">
    <source>
        <dbReference type="EMBL" id="SDD53919.1"/>
    </source>
</evidence>
<dbReference type="RefSeq" id="WP_090145935.1">
    <property type="nucleotide sequence ID" value="NZ_FNAN01000001.1"/>
</dbReference>
<accession>A0A1G6VK33</accession>
<dbReference type="PANTHER" id="PTHR34220">
    <property type="entry name" value="SENSOR HISTIDINE KINASE YPDA"/>
    <property type="match status" value="1"/>
</dbReference>
<feature type="transmembrane region" description="Helical" evidence="1">
    <location>
        <begin position="53"/>
        <end position="74"/>
    </location>
</feature>
<gene>
    <name evidence="3" type="ORF">SAMN04487996_101267</name>
</gene>
<reference evidence="4" key="1">
    <citation type="submission" date="2016-10" db="EMBL/GenBank/DDBJ databases">
        <authorList>
            <person name="Varghese N."/>
            <person name="Submissions S."/>
        </authorList>
    </citation>
    <scope>NUCLEOTIDE SEQUENCE [LARGE SCALE GENOMIC DNA]</scope>
    <source>
        <strain evidence="4">DSM 25329</strain>
    </source>
</reference>
<feature type="transmembrane region" description="Helical" evidence="1">
    <location>
        <begin position="86"/>
        <end position="107"/>
    </location>
</feature>
<dbReference type="EMBL" id="FNAN01000001">
    <property type="protein sequence ID" value="SDD53919.1"/>
    <property type="molecule type" value="Genomic_DNA"/>
</dbReference>
<dbReference type="GO" id="GO:0000155">
    <property type="term" value="F:phosphorelay sensor kinase activity"/>
    <property type="evidence" value="ECO:0007669"/>
    <property type="project" value="InterPro"/>
</dbReference>
<dbReference type="InterPro" id="IPR010559">
    <property type="entry name" value="Sig_transdc_His_kin_internal"/>
</dbReference>
<dbReference type="InterPro" id="IPR050640">
    <property type="entry name" value="Bact_2-comp_sensor_kinase"/>
</dbReference>
<evidence type="ECO:0000256" key="1">
    <source>
        <dbReference type="SAM" id="Phobius"/>
    </source>
</evidence>
<feature type="transmembrane region" description="Helical" evidence="1">
    <location>
        <begin position="20"/>
        <end position="41"/>
    </location>
</feature>
<dbReference type="Pfam" id="PF06580">
    <property type="entry name" value="His_kinase"/>
    <property type="match status" value="1"/>
</dbReference>
<dbReference type="OrthoDB" id="9792992at2"/>
<proteinExistence type="predicted"/>
<dbReference type="PANTHER" id="PTHR34220:SF7">
    <property type="entry name" value="SENSOR HISTIDINE KINASE YPDA"/>
    <property type="match status" value="1"/>
</dbReference>
<keyword evidence="1" id="KW-0812">Transmembrane</keyword>
<organism evidence="3 4">
    <name type="scientific">Dyadobacter soli</name>
    <dbReference type="NCBI Taxonomy" id="659014"/>
    <lineage>
        <taxon>Bacteria</taxon>
        <taxon>Pseudomonadati</taxon>
        <taxon>Bacteroidota</taxon>
        <taxon>Cytophagia</taxon>
        <taxon>Cytophagales</taxon>
        <taxon>Spirosomataceae</taxon>
        <taxon>Dyadobacter</taxon>
    </lineage>
</organism>
<keyword evidence="1" id="KW-1133">Transmembrane helix</keyword>
<keyword evidence="4" id="KW-1185">Reference proteome</keyword>
<protein>
    <submittedName>
        <fullName evidence="3">Histidine kinase</fullName>
    </submittedName>
</protein>
<evidence type="ECO:0000259" key="2">
    <source>
        <dbReference type="Pfam" id="PF06580"/>
    </source>
</evidence>
<evidence type="ECO:0000313" key="4">
    <source>
        <dbReference type="Proteomes" id="UP000198748"/>
    </source>
</evidence>
<dbReference type="GO" id="GO:0016020">
    <property type="term" value="C:membrane"/>
    <property type="evidence" value="ECO:0007669"/>
    <property type="project" value="InterPro"/>
</dbReference>
<feature type="transmembrane region" description="Helical" evidence="1">
    <location>
        <begin position="119"/>
        <end position="143"/>
    </location>
</feature>
<dbReference type="Proteomes" id="UP000198748">
    <property type="component" value="Unassembled WGS sequence"/>
</dbReference>
<keyword evidence="1" id="KW-0472">Membrane</keyword>
<feature type="domain" description="Signal transduction histidine kinase internal region" evidence="2">
    <location>
        <begin position="166"/>
        <end position="243"/>
    </location>
</feature>
<dbReference type="AlphaFoldDB" id="A0A1G6VK33"/>
<keyword evidence="3" id="KW-0418">Kinase</keyword>
<keyword evidence="3" id="KW-0808">Transferase</keyword>
<dbReference type="STRING" id="659014.SAMN04487996_101267"/>
<name>A0A1G6VK33_9BACT</name>
<sequence>MERLHRHFLSRFSARVLFQIGYWALYALLLAVLFFLLTLSQRPSMQFAHWCRIMAGFAVIPGVIGFYSSYAFLFPYYLRKKNVFNLITLAAAIALLASLAGMVWLTFVVSSAFLVNDGIYGAVGLGLPLAFIALVNGCIGFVIKGFESWFHDVKLREELNKRNYEMELALIKSQLDPHFLFNTINNIDILIEKNSAKASAYLNKLSDIMRFMLYETKNSRIPLAQELAYIEKYITLQMIRTSNDRALDYVVQGDPGLQTIEPMLFIPFIENAFKHTDLKVPNAITVRFVIDENKVVFECKNLLTGNRQPEMHPAGLGKKLIERRLTLLYPGKHHLFIRVDDQQYQVKLLLEICSPSLQC</sequence>